<keyword evidence="2" id="KW-1185">Reference proteome</keyword>
<dbReference type="Proteomes" id="UP000439903">
    <property type="component" value="Unassembled WGS sequence"/>
</dbReference>
<proteinExistence type="predicted"/>
<dbReference type="EMBL" id="WTPW01000535">
    <property type="protein sequence ID" value="KAF0501610.1"/>
    <property type="molecule type" value="Genomic_DNA"/>
</dbReference>
<gene>
    <name evidence="1" type="ORF">F8M41_019986</name>
</gene>
<protein>
    <submittedName>
        <fullName evidence="1">Uncharacterized protein</fullName>
    </submittedName>
</protein>
<accession>A0A8H4AJ44</accession>
<name>A0A8H4AJ44_GIGMA</name>
<dbReference type="OrthoDB" id="2441629at2759"/>
<sequence>MSFGDNMCVSEVEEKNANAKYQQISKGPVFKKIIKHLNKMISAEEYNQITSAIEAQVEFLKFSDLSTFKSLINNDKKQSFIAARNKLFTEIVPITDDNAASAAITALEQQIESRKRQLLMLQRSPD</sequence>
<reference evidence="1 2" key="1">
    <citation type="journal article" date="2019" name="Environ. Microbiol.">
        <title>At the nexus of three kingdoms: the genome of the mycorrhizal fungus Gigaspora margarita provides insights into plant, endobacterial and fungal interactions.</title>
        <authorList>
            <person name="Venice F."/>
            <person name="Ghignone S."/>
            <person name="Salvioli di Fossalunga A."/>
            <person name="Amselem J."/>
            <person name="Novero M."/>
            <person name="Xianan X."/>
            <person name="Sedzielewska Toro K."/>
            <person name="Morin E."/>
            <person name="Lipzen A."/>
            <person name="Grigoriev I.V."/>
            <person name="Henrissat B."/>
            <person name="Martin F.M."/>
            <person name="Bonfante P."/>
        </authorList>
    </citation>
    <scope>NUCLEOTIDE SEQUENCE [LARGE SCALE GENOMIC DNA]</scope>
    <source>
        <strain evidence="1 2">BEG34</strain>
    </source>
</reference>
<comment type="caution">
    <text evidence="1">The sequence shown here is derived from an EMBL/GenBank/DDBJ whole genome shotgun (WGS) entry which is preliminary data.</text>
</comment>
<evidence type="ECO:0000313" key="1">
    <source>
        <dbReference type="EMBL" id="KAF0501610.1"/>
    </source>
</evidence>
<dbReference type="AlphaFoldDB" id="A0A8H4AJ44"/>
<organism evidence="1 2">
    <name type="scientific">Gigaspora margarita</name>
    <dbReference type="NCBI Taxonomy" id="4874"/>
    <lineage>
        <taxon>Eukaryota</taxon>
        <taxon>Fungi</taxon>
        <taxon>Fungi incertae sedis</taxon>
        <taxon>Mucoromycota</taxon>
        <taxon>Glomeromycotina</taxon>
        <taxon>Glomeromycetes</taxon>
        <taxon>Diversisporales</taxon>
        <taxon>Gigasporaceae</taxon>
        <taxon>Gigaspora</taxon>
    </lineage>
</organism>
<evidence type="ECO:0000313" key="2">
    <source>
        <dbReference type="Proteomes" id="UP000439903"/>
    </source>
</evidence>